<gene>
    <name evidence="1" type="ORF">D2962_06470</name>
</gene>
<sequence length="88" mass="10698">MLKENIQRKPSDIIELLNKKVVGHYKYYGISGNYKGLLKFYRFIMVALYKTLTKRSQRAYLTWKRYRMLLEKHPIAEPRIYVNIWQAV</sequence>
<dbReference type="AlphaFoldDB" id="A0A3G2R4C0"/>
<dbReference type="KEGG" id="bacg:D2962_06470"/>
<evidence type="ECO:0000313" key="1">
    <source>
        <dbReference type="EMBL" id="AYO30310.1"/>
    </source>
</evidence>
<dbReference type="EMBL" id="CP033169">
    <property type="protein sequence ID" value="AYO30310.1"/>
    <property type="molecule type" value="Genomic_DNA"/>
</dbReference>
<organism evidence="1 2">
    <name type="scientific">Biomaibacter acetigenes</name>
    <dbReference type="NCBI Taxonomy" id="2316383"/>
    <lineage>
        <taxon>Bacteria</taxon>
        <taxon>Bacillati</taxon>
        <taxon>Bacillota</taxon>
        <taxon>Clostridia</taxon>
        <taxon>Thermosediminibacterales</taxon>
        <taxon>Tepidanaerobacteraceae</taxon>
        <taxon>Biomaibacter</taxon>
    </lineage>
</organism>
<name>A0A3G2R4C0_9FIRM</name>
<protein>
    <submittedName>
        <fullName evidence="1">Uncharacterized protein</fullName>
    </submittedName>
</protein>
<dbReference type="Proteomes" id="UP000280960">
    <property type="component" value="Chromosome"/>
</dbReference>
<accession>A0A3G2R4C0</accession>
<evidence type="ECO:0000313" key="2">
    <source>
        <dbReference type="Proteomes" id="UP000280960"/>
    </source>
</evidence>
<proteinExistence type="predicted"/>
<reference evidence="1 2" key="1">
    <citation type="submission" date="2018-10" db="EMBL/GenBank/DDBJ databases">
        <authorList>
            <person name="Zhang X."/>
        </authorList>
    </citation>
    <scope>NUCLEOTIDE SEQUENCE [LARGE SCALE GENOMIC DNA]</scope>
    <source>
        <strain evidence="1 2">SK-G1</strain>
    </source>
</reference>
<keyword evidence="2" id="KW-1185">Reference proteome</keyword>